<protein>
    <recommendedName>
        <fullName evidence="3">Secreted protein</fullName>
    </recommendedName>
</protein>
<evidence type="ECO:0000256" key="1">
    <source>
        <dbReference type="SAM" id="SignalP"/>
    </source>
</evidence>
<proteinExistence type="predicted"/>
<feature type="signal peptide" evidence="1">
    <location>
        <begin position="1"/>
        <end position="23"/>
    </location>
</feature>
<dbReference type="EnsemblPlants" id="MELO3C027433.2.1">
    <property type="protein sequence ID" value="MELO3C027433.2.1"/>
    <property type="gene ID" value="MELO3C027433.2"/>
</dbReference>
<sequence length="74" mass="8412">MVHCLIHPLFLCSVLVISLSIFGARTPRTSTITSGMLPDMFSRGIGQKASSLEGELWSRKRERECPRFSFLILW</sequence>
<keyword evidence="1" id="KW-0732">Signal</keyword>
<dbReference type="Gramene" id="MELO3C027433.2.1">
    <property type="protein sequence ID" value="MELO3C027433.2.1"/>
    <property type="gene ID" value="MELO3C027433.2"/>
</dbReference>
<evidence type="ECO:0008006" key="3">
    <source>
        <dbReference type="Google" id="ProtNLM"/>
    </source>
</evidence>
<accession>A0A9I9E1K5</accession>
<name>A0A9I9E1K5_CUCME</name>
<organism evidence="2">
    <name type="scientific">Cucumis melo</name>
    <name type="common">Muskmelon</name>
    <dbReference type="NCBI Taxonomy" id="3656"/>
    <lineage>
        <taxon>Eukaryota</taxon>
        <taxon>Viridiplantae</taxon>
        <taxon>Streptophyta</taxon>
        <taxon>Embryophyta</taxon>
        <taxon>Tracheophyta</taxon>
        <taxon>Spermatophyta</taxon>
        <taxon>Magnoliopsida</taxon>
        <taxon>eudicotyledons</taxon>
        <taxon>Gunneridae</taxon>
        <taxon>Pentapetalae</taxon>
        <taxon>rosids</taxon>
        <taxon>fabids</taxon>
        <taxon>Cucurbitales</taxon>
        <taxon>Cucurbitaceae</taxon>
        <taxon>Benincaseae</taxon>
        <taxon>Cucumis</taxon>
    </lineage>
</organism>
<evidence type="ECO:0000313" key="2">
    <source>
        <dbReference type="EnsemblPlants" id="MELO3C027433.2.1"/>
    </source>
</evidence>
<dbReference type="AlphaFoldDB" id="A0A9I9E1K5"/>
<reference evidence="2" key="1">
    <citation type="submission" date="2023-03" db="UniProtKB">
        <authorList>
            <consortium name="EnsemblPlants"/>
        </authorList>
    </citation>
    <scope>IDENTIFICATION</scope>
</reference>
<feature type="chain" id="PRO_5039937968" description="Secreted protein" evidence="1">
    <location>
        <begin position="24"/>
        <end position="74"/>
    </location>
</feature>